<dbReference type="PROSITE" id="PS01211">
    <property type="entry name" value="UPF0001"/>
    <property type="match status" value="1"/>
</dbReference>
<dbReference type="NCBIfam" id="TIGR00044">
    <property type="entry name" value="YggS family pyridoxal phosphate-dependent enzyme"/>
    <property type="match status" value="1"/>
</dbReference>
<dbReference type="GO" id="GO:0030170">
    <property type="term" value="F:pyridoxal phosphate binding"/>
    <property type="evidence" value="ECO:0007669"/>
    <property type="project" value="UniProtKB-UniRule"/>
</dbReference>
<dbReference type="PANTHER" id="PTHR10146:SF14">
    <property type="entry name" value="PYRIDOXAL PHOSPHATE HOMEOSTASIS PROTEIN"/>
    <property type="match status" value="1"/>
</dbReference>
<dbReference type="Proteomes" id="UP000075683">
    <property type="component" value="Unassembled WGS sequence"/>
</dbReference>
<keyword evidence="1 2" id="KW-0663">Pyridoxal phosphate</keyword>
<dbReference type="Gene3D" id="3.20.20.10">
    <property type="entry name" value="Alanine racemase"/>
    <property type="match status" value="1"/>
</dbReference>
<dbReference type="PATRIC" id="fig|301148.3.peg.598"/>
<comment type="cofactor">
    <cofactor evidence="3">
        <name>pyridoxal 5'-phosphate</name>
        <dbReference type="ChEBI" id="CHEBI:597326"/>
    </cofactor>
</comment>
<name>A0A150LLS7_9BACI</name>
<comment type="similarity">
    <text evidence="2 4">Belongs to the pyridoxal phosphate-binding protein YggS/PROSC family.</text>
</comment>
<dbReference type="EMBL" id="LQYT01000083">
    <property type="protein sequence ID" value="KYD13214.1"/>
    <property type="molecule type" value="Genomic_DNA"/>
</dbReference>
<evidence type="ECO:0000256" key="4">
    <source>
        <dbReference type="RuleBase" id="RU004514"/>
    </source>
</evidence>
<sequence>MAVAENVALVKERIERALERAGRKPGDVRIVAVTKTATVETARELLQNGITHLGENRSNEFLHKYAAIGKEATWHFIGTLQSRKVKDIIDYADYIHSLDRLSLAREIDKRAKRPVPCFVQVNISKESTKHGILEEETLPFIEKLAQYPNIKVEGLMTIAPYTEDRGLIRSVFRRLKKLQETVQRQSYPFAPCKELSMGMSNDFEIAVEEGATFVRIGTLLVGENKGVRR</sequence>
<feature type="domain" description="Alanine racemase N-terminal" evidence="5">
    <location>
        <begin position="11"/>
        <end position="224"/>
    </location>
</feature>
<dbReference type="AlphaFoldDB" id="A0A150LLS7"/>
<comment type="function">
    <text evidence="2">Pyridoxal 5'-phosphate (PLP)-binding protein, which is involved in PLP homeostasis.</text>
</comment>
<dbReference type="HAMAP" id="MF_02087">
    <property type="entry name" value="PLP_homeostasis"/>
    <property type="match status" value="1"/>
</dbReference>
<proteinExistence type="inferred from homology"/>
<dbReference type="FunFam" id="3.20.20.10:FF:000011">
    <property type="entry name" value="Pyridoxal phosphate homeostasis protein"/>
    <property type="match status" value="1"/>
</dbReference>
<dbReference type="InterPro" id="IPR029066">
    <property type="entry name" value="PLP-binding_barrel"/>
</dbReference>
<gene>
    <name evidence="6" type="ORF">B4135_2961</name>
</gene>
<dbReference type="CDD" id="cd00635">
    <property type="entry name" value="PLPDE_III_YBL036c_like"/>
    <property type="match status" value="1"/>
</dbReference>
<evidence type="ECO:0000256" key="3">
    <source>
        <dbReference type="PIRSR" id="PIRSR004848-1"/>
    </source>
</evidence>
<evidence type="ECO:0000313" key="6">
    <source>
        <dbReference type="EMBL" id="KYD13214.1"/>
    </source>
</evidence>
<evidence type="ECO:0000256" key="1">
    <source>
        <dbReference type="ARBA" id="ARBA00022898"/>
    </source>
</evidence>
<dbReference type="PANTHER" id="PTHR10146">
    <property type="entry name" value="PROLINE SYNTHETASE CO-TRANSCRIBED BACTERIAL HOMOLOG PROTEIN"/>
    <property type="match status" value="1"/>
</dbReference>
<evidence type="ECO:0000256" key="2">
    <source>
        <dbReference type="HAMAP-Rule" id="MF_02087"/>
    </source>
</evidence>
<feature type="modified residue" description="N6-(pyridoxal phosphate)lysine" evidence="2 3">
    <location>
        <position position="35"/>
    </location>
</feature>
<dbReference type="RefSeq" id="WP_020155596.1">
    <property type="nucleotide sequence ID" value="NZ_LQYT01000083.1"/>
</dbReference>
<dbReference type="STRING" id="301148.B4135_2961"/>
<dbReference type="InterPro" id="IPR011078">
    <property type="entry name" value="PyrdxlP_homeostasis"/>
</dbReference>
<dbReference type="OrthoDB" id="9804072at2"/>
<organism evidence="6 7">
    <name type="scientific">Caldibacillus debilis</name>
    <dbReference type="NCBI Taxonomy" id="301148"/>
    <lineage>
        <taxon>Bacteria</taxon>
        <taxon>Bacillati</taxon>
        <taxon>Bacillota</taxon>
        <taxon>Bacilli</taxon>
        <taxon>Bacillales</taxon>
        <taxon>Bacillaceae</taxon>
        <taxon>Caldibacillus</taxon>
    </lineage>
</organism>
<evidence type="ECO:0000259" key="5">
    <source>
        <dbReference type="Pfam" id="PF01168"/>
    </source>
</evidence>
<protein>
    <recommendedName>
        <fullName evidence="2">Pyridoxal phosphate homeostasis protein</fullName>
        <shortName evidence="2">PLP homeostasis protein</shortName>
    </recommendedName>
</protein>
<reference evidence="6 7" key="1">
    <citation type="submission" date="2016-01" db="EMBL/GenBank/DDBJ databases">
        <title>Draft Genome Sequences of Seven Thermophilic Sporeformers Isolated from Foods.</title>
        <authorList>
            <person name="Berendsen E.M."/>
            <person name="Wells-Bennik M.H."/>
            <person name="Krawcyk A.O."/>
            <person name="De Jong A."/>
            <person name="Holsappel S."/>
            <person name="Eijlander R.T."/>
            <person name="Kuipers O.P."/>
        </authorList>
    </citation>
    <scope>NUCLEOTIDE SEQUENCE [LARGE SCALE GENOMIC DNA]</scope>
    <source>
        <strain evidence="6 7">B4135</strain>
    </source>
</reference>
<dbReference type="InterPro" id="IPR001608">
    <property type="entry name" value="Ala_racemase_N"/>
</dbReference>
<dbReference type="PIRSF" id="PIRSF004848">
    <property type="entry name" value="YBL036c_PLPDEIII"/>
    <property type="match status" value="1"/>
</dbReference>
<dbReference type="SUPFAM" id="SSF51419">
    <property type="entry name" value="PLP-binding barrel"/>
    <property type="match status" value="1"/>
</dbReference>
<evidence type="ECO:0000313" key="7">
    <source>
        <dbReference type="Proteomes" id="UP000075683"/>
    </source>
</evidence>
<dbReference type="Pfam" id="PF01168">
    <property type="entry name" value="Ala_racemase_N"/>
    <property type="match status" value="1"/>
</dbReference>
<comment type="caution">
    <text evidence="6">The sequence shown here is derived from an EMBL/GenBank/DDBJ whole genome shotgun (WGS) entry which is preliminary data.</text>
</comment>
<accession>A0A150LLS7</accession>